<feature type="region of interest" description="Disordered" evidence="1">
    <location>
        <begin position="1"/>
        <end position="26"/>
    </location>
</feature>
<dbReference type="OrthoDB" id="1921264at2"/>
<evidence type="ECO:0000313" key="3">
    <source>
        <dbReference type="Proteomes" id="UP000069162"/>
    </source>
</evidence>
<name>A0A806XAY0_9ENTR</name>
<dbReference type="KEGG" id="kle:AO703_05900"/>
<dbReference type="InterPro" id="IPR037053">
    <property type="entry name" value="Phage_tail_collar_dom_sf"/>
</dbReference>
<dbReference type="AlphaFoldDB" id="A0A806XAY0"/>
<dbReference type="Proteomes" id="UP000069162">
    <property type="component" value="Chromosome"/>
</dbReference>
<dbReference type="SUPFAM" id="SSF88874">
    <property type="entry name" value="Receptor-binding domain of short tail fibre protein gp12"/>
    <property type="match status" value="1"/>
</dbReference>
<gene>
    <name evidence="2" type="ORF">AO703_05900</name>
</gene>
<organism evidence="2 3">
    <name type="scientific">[Enterobacter] lignolyticus</name>
    <dbReference type="NCBI Taxonomy" id="1334193"/>
    <lineage>
        <taxon>Bacteria</taxon>
        <taxon>Pseudomonadati</taxon>
        <taxon>Pseudomonadota</taxon>
        <taxon>Gammaproteobacteria</taxon>
        <taxon>Enterobacterales</taxon>
        <taxon>Enterobacteriaceae</taxon>
        <taxon>Pluralibacter</taxon>
    </lineage>
</organism>
<evidence type="ECO:0000313" key="2">
    <source>
        <dbReference type="EMBL" id="ALR75851.1"/>
    </source>
</evidence>
<accession>A0A806XAY0</accession>
<dbReference type="Gene3D" id="3.90.1340.10">
    <property type="entry name" value="Phage tail collar domain"/>
    <property type="match status" value="1"/>
</dbReference>
<proteinExistence type="predicted"/>
<reference evidence="3" key="1">
    <citation type="submission" date="2015-10" db="EMBL/GenBank/DDBJ databases">
        <title>Complete Genome Sequencing of Klebsiella sp. strain G5.</title>
        <authorList>
            <person name="Chan K.-G."/>
            <person name="Chen J.-W."/>
        </authorList>
    </citation>
    <scope>NUCLEOTIDE SEQUENCE [LARGE SCALE GENOMIC DNA]</scope>
    <source>
        <strain evidence="3">G5</strain>
    </source>
</reference>
<evidence type="ECO:0000256" key="1">
    <source>
        <dbReference type="SAM" id="MobiDB-lite"/>
    </source>
</evidence>
<evidence type="ECO:0008006" key="4">
    <source>
        <dbReference type="Google" id="ProtNLM"/>
    </source>
</evidence>
<dbReference type="RefSeq" id="WP_062740586.1">
    <property type="nucleotide sequence ID" value="NZ_CP012871.1"/>
</dbReference>
<sequence>MLRIGQVEPTATSDGKYTDGNVAGGTPATRLRAPAFNAMQEELANIVESATMTLDPNDMTQVLTALKKLLLSRANPFGDIKSDGPAAIATALANLGLGEMPIIAKYGSALIGELVHWPMQQMPQEIWTDMKMEFIPYMGQSFDGSRYPLLAQLHPSLQLPADMRGEFVRGWDNGKGTDPSRALMSAQTDAFRAHTHTAVGMIYSYGWAANGPGKDYGNGTVTTSSTGGTETRPVNVAWNFIVRAK</sequence>
<dbReference type="EMBL" id="CP012871">
    <property type="protein sequence ID" value="ALR75851.1"/>
    <property type="molecule type" value="Genomic_DNA"/>
</dbReference>
<protein>
    <recommendedName>
        <fullName evidence="4">Tail Collar domain protein</fullName>
    </recommendedName>
</protein>